<evidence type="ECO:0000313" key="2">
    <source>
        <dbReference type="EMBL" id="GMN71714.1"/>
    </source>
</evidence>
<name>A0AA88EKY2_FICCA</name>
<protein>
    <submittedName>
        <fullName evidence="2">Uncharacterized protein</fullName>
    </submittedName>
</protein>
<feature type="non-terminal residue" evidence="2">
    <location>
        <position position="1"/>
    </location>
</feature>
<organism evidence="2 3">
    <name type="scientific">Ficus carica</name>
    <name type="common">Common fig</name>
    <dbReference type="NCBI Taxonomy" id="3494"/>
    <lineage>
        <taxon>Eukaryota</taxon>
        <taxon>Viridiplantae</taxon>
        <taxon>Streptophyta</taxon>
        <taxon>Embryophyta</taxon>
        <taxon>Tracheophyta</taxon>
        <taxon>Spermatophyta</taxon>
        <taxon>Magnoliopsida</taxon>
        <taxon>eudicotyledons</taxon>
        <taxon>Gunneridae</taxon>
        <taxon>Pentapetalae</taxon>
        <taxon>rosids</taxon>
        <taxon>fabids</taxon>
        <taxon>Rosales</taxon>
        <taxon>Moraceae</taxon>
        <taxon>Ficeae</taxon>
        <taxon>Ficus</taxon>
    </lineage>
</organism>
<evidence type="ECO:0000313" key="3">
    <source>
        <dbReference type="Proteomes" id="UP001187192"/>
    </source>
</evidence>
<comment type="caution">
    <text evidence="2">The sequence shown here is derived from an EMBL/GenBank/DDBJ whole genome shotgun (WGS) entry which is preliminary data.</text>
</comment>
<proteinExistence type="predicted"/>
<gene>
    <name evidence="2" type="ORF">TIFTF001_055566</name>
</gene>
<sequence length="192" mass="22577">MESQWIEARKFGKKPVHGQEPRKAGRMKSRWICRLPEDVDTLWPLEPRDNIFKVTLDSANDHRCISVADDNKKARKRQPPSRKKCYYGDYEIGDFYFGGYLYGVRYQWNNQIYERGGSLGPEPVHGQEPRKAGRMKSRWICRLPEDVDTLWPLEPRDNIFKVTLDSANDHRCISVADDNKKARKRQPPSRKK</sequence>
<feature type="region of interest" description="Disordered" evidence="1">
    <location>
        <begin position="1"/>
        <end position="23"/>
    </location>
</feature>
<dbReference type="EMBL" id="BTGU01017875">
    <property type="protein sequence ID" value="GMN71714.1"/>
    <property type="molecule type" value="Genomic_DNA"/>
</dbReference>
<accession>A0AA88EKY2</accession>
<keyword evidence="3" id="KW-1185">Reference proteome</keyword>
<evidence type="ECO:0000256" key="1">
    <source>
        <dbReference type="SAM" id="MobiDB-lite"/>
    </source>
</evidence>
<reference evidence="2" key="1">
    <citation type="submission" date="2023-07" db="EMBL/GenBank/DDBJ databases">
        <title>draft genome sequence of fig (Ficus carica).</title>
        <authorList>
            <person name="Takahashi T."/>
            <person name="Nishimura K."/>
        </authorList>
    </citation>
    <scope>NUCLEOTIDE SEQUENCE</scope>
</reference>
<dbReference type="Proteomes" id="UP001187192">
    <property type="component" value="Unassembled WGS sequence"/>
</dbReference>
<dbReference type="AlphaFoldDB" id="A0AA88EKY2"/>